<organism evidence="7 8">
    <name type="scientific">Loxostege sticticalis</name>
    <name type="common">Beet webworm moth</name>
    <dbReference type="NCBI Taxonomy" id="481309"/>
    <lineage>
        <taxon>Eukaryota</taxon>
        <taxon>Metazoa</taxon>
        <taxon>Ecdysozoa</taxon>
        <taxon>Arthropoda</taxon>
        <taxon>Hexapoda</taxon>
        <taxon>Insecta</taxon>
        <taxon>Pterygota</taxon>
        <taxon>Neoptera</taxon>
        <taxon>Endopterygota</taxon>
        <taxon>Lepidoptera</taxon>
        <taxon>Glossata</taxon>
        <taxon>Ditrysia</taxon>
        <taxon>Pyraloidea</taxon>
        <taxon>Crambidae</taxon>
        <taxon>Pyraustinae</taxon>
        <taxon>Loxostege</taxon>
    </lineage>
</organism>
<dbReference type="Pfam" id="PF00096">
    <property type="entry name" value="zf-C2H2"/>
    <property type="match status" value="4"/>
</dbReference>
<evidence type="ECO:0000256" key="4">
    <source>
        <dbReference type="PROSITE-ProRule" id="PRU00042"/>
    </source>
</evidence>
<feature type="domain" description="C2H2-type" evidence="6">
    <location>
        <begin position="197"/>
        <end position="224"/>
    </location>
</feature>
<comment type="caution">
    <text evidence="7">The sequence shown here is derived from an EMBL/GenBank/DDBJ whole genome shotgun (WGS) entry which is preliminary data.</text>
</comment>
<dbReference type="InterPro" id="IPR013087">
    <property type="entry name" value="Znf_C2H2_type"/>
</dbReference>
<dbReference type="PANTHER" id="PTHR23235:SF120">
    <property type="entry name" value="KRUPPEL-LIKE FACTOR 15"/>
    <property type="match status" value="1"/>
</dbReference>
<gene>
    <name evidence="7" type="ORF">ABMA27_012463</name>
</gene>
<evidence type="ECO:0000256" key="5">
    <source>
        <dbReference type="SAM" id="MobiDB-lite"/>
    </source>
</evidence>
<dbReference type="Proteomes" id="UP001549920">
    <property type="component" value="Unassembled WGS sequence"/>
</dbReference>
<evidence type="ECO:0000256" key="2">
    <source>
        <dbReference type="ARBA" id="ARBA00022771"/>
    </source>
</evidence>
<dbReference type="SMART" id="SM00355">
    <property type="entry name" value="ZnF_C2H2"/>
    <property type="match status" value="6"/>
</dbReference>
<feature type="compositionally biased region" description="Basic and acidic residues" evidence="5">
    <location>
        <begin position="290"/>
        <end position="306"/>
    </location>
</feature>
<proteinExistence type="predicted"/>
<sequence length="394" mass="44929">MSGSEKNPLFCSFVGVQYLVCECGEAFENEESLRVHLDQKHPRLILTATVRNLKKVPPPITEYKCGECGQVYDTEEACVAHQEIDHIPFMEELVYEEEVTADAVETIVPELVVQDTSSTPSVPTYKSPVKNQAPVRVQSLPATKRAAPEKKQLIQQGQRKRRPYVHKNVQCETCGKKYASNAALRYHQRVHTGVKPYHCPYCPKSFTMSLFMQVHIRTHTGEKPYQCPNCPKAFGNRAALLRHDRVHTGIKPYQCPKCGKCFTQSNSMKLHFHTVHLKLPTPYKSKRRRAELDAREGGRKTKHPTDREVEAQVQLIKSELQDSDEGEEIYVKTPAGRKITLATIVPRKAQQQALLQSNTIDVQPQPANDEILYYIKPEAEETEEQEVTYEVIYE</sequence>
<dbReference type="PROSITE" id="PS00028">
    <property type="entry name" value="ZINC_FINGER_C2H2_1"/>
    <property type="match status" value="5"/>
</dbReference>
<name>A0ABR3H1F9_LOXSC</name>
<dbReference type="Gene3D" id="3.30.160.60">
    <property type="entry name" value="Classic Zinc Finger"/>
    <property type="match status" value="5"/>
</dbReference>
<accession>A0ABR3H1F9</accession>
<evidence type="ECO:0000256" key="3">
    <source>
        <dbReference type="ARBA" id="ARBA00022833"/>
    </source>
</evidence>
<evidence type="ECO:0000313" key="7">
    <source>
        <dbReference type="EMBL" id="KAL0858633.1"/>
    </source>
</evidence>
<dbReference type="EMBL" id="JBEUOH010000030">
    <property type="protein sequence ID" value="KAL0858633.1"/>
    <property type="molecule type" value="Genomic_DNA"/>
</dbReference>
<dbReference type="SUPFAM" id="SSF57667">
    <property type="entry name" value="beta-beta-alpha zinc fingers"/>
    <property type="match status" value="2"/>
</dbReference>
<dbReference type="PANTHER" id="PTHR23235">
    <property type="entry name" value="KRUEPPEL-LIKE TRANSCRIPTION FACTOR"/>
    <property type="match status" value="1"/>
</dbReference>
<evidence type="ECO:0000256" key="1">
    <source>
        <dbReference type="ARBA" id="ARBA00022723"/>
    </source>
</evidence>
<feature type="domain" description="C2H2-type" evidence="6">
    <location>
        <begin position="169"/>
        <end position="196"/>
    </location>
</feature>
<evidence type="ECO:0000259" key="6">
    <source>
        <dbReference type="PROSITE" id="PS50157"/>
    </source>
</evidence>
<feature type="domain" description="C2H2-type" evidence="6">
    <location>
        <begin position="225"/>
        <end position="252"/>
    </location>
</feature>
<keyword evidence="8" id="KW-1185">Reference proteome</keyword>
<reference evidence="7 8" key="1">
    <citation type="submission" date="2024-06" db="EMBL/GenBank/DDBJ databases">
        <title>A chromosome-level genome assembly of beet webworm, Loxostege sticticalis.</title>
        <authorList>
            <person name="Zhang Y."/>
        </authorList>
    </citation>
    <scope>NUCLEOTIDE SEQUENCE [LARGE SCALE GENOMIC DNA]</scope>
    <source>
        <strain evidence="7">AQ026</strain>
        <tissue evidence="7">Whole body</tissue>
    </source>
</reference>
<feature type="domain" description="C2H2-type" evidence="6">
    <location>
        <begin position="253"/>
        <end position="276"/>
    </location>
</feature>
<protein>
    <recommendedName>
        <fullName evidence="6">C2H2-type domain-containing protein</fullName>
    </recommendedName>
</protein>
<dbReference type="PROSITE" id="PS50157">
    <property type="entry name" value="ZINC_FINGER_C2H2_2"/>
    <property type="match status" value="4"/>
</dbReference>
<feature type="region of interest" description="Disordered" evidence="5">
    <location>
        <begin position="283"/>
        <end position="306"/>
    </location>
</feature>
<keyword evidence="3" id="KW-0862">Zinc</keyword>
<dbReference type="InterPro" id="IPR036236">
    <property type="entry name" value="Znf_C2H2_sf"/>
</dbReference>
<evidence type="ECO:0000313" key="8">
    <source>
        <dbReference type="Proteomes" id="UP001549920"/>
    </source>
</evidence>
<keyword evidence="1" id="KW-0479">Metal-binding</keyword>
<keyword evidence="2 4" id="KW-0863">Zinc-finger</keyword>